<feature type="domain" description="Histidine kinase" evidence="8">
    <location>
        <begin position="408"/>
        <end position="652"/>
    </location>
</feature>
<dbReference type="OrthoDB" id="21225at2759"/>
<evidence type="ECO:0000256" key="4">
    <source>
        <dbReference type="ARBA" id="ARBA00022679"/>
    </source>
</evidence>
<dbReference type="InterPro" id="IPR004358">
    <property type="entry name" value="Sig_transdc_His_kin-like_C"/>
</dbReference>
<dbReference type="InterPro" id="IPR003661">
    <property type="entry name" value="HisK_dim/P_dom"/>
</dbReference>
<dbReference type="Pfam" id="PF00072">
    <property type="entry name" value="Response_reg"/>
    <property type="match status" value="1"/>
</dbReference>
<dbReference type="Gene3D" id="3.30.450.40">
    <property type="match status" value="1"/>
</dbReference>
<dbReference type="SMART" id="SM00388">
    <property type="entry name" value="HisKA"/>
    <property type="match status" value="1"/>
</dbReference>
<dbReference type="eggNOG" id="KOG0519">
    <property type="taxonomic scope" value="Eukaryota"/>
</dbReference>
<dbReference type="GO" id="GO:0009927">
    <property type="term" value="F:histidine phosphotransfer kinase activity"/>
    <property type="evidence" value="ECO:0007669"/>
    <property type="project" value="TreeGrafter"/>
</dbReference>
<dbReference type="Pfam" id="PF02518">
    <property type="entry name" value="HATPase_c"/>
    <property type="match status" value="1"/>
</dbReference>
<dbReference type="CDD" id="cd17546">
    <property type="entry name" value="REC_hyHK_CKI1_RcsC-like"/>
    <property type="match status" value="1"/>
</dbReference>
<evidence type="ECO:0000259" key="9">
    <source>
        <dbReference type="PROSITE" id="PS50110"/>
    </source>
</evidence>
<dbReference type="Gene3D" id="1.10.287.130">
    <property type="match status" value="1"/>
</dbReference>
<dbReference type="PhylomeDB" id="S7ZNC1"/>
<dbReference type="InterPro" id="IPR029016">
    <property type="entry name" value="GAF-like_dom_sf"/>
</dbReference>
<dbReference type="InterPro" id="IPR005467">
    <property type="entry name" value="His_kinase_dom"/>
</dbReference>
<dbReference type="Pfam" id="PF00512">
    <property type="entry name" value="HisKA"/>
    <property type="match status" value="1"/>
</dbReference>
<dbReference type="Gene3D" id="3.30.565.10">
    <property type="entry name" value="Histidine kinase-like ATPase, C-terminal domain"/>
    <property type="match status" value="1"/>
</dbReference>
<evidence type="ECO:0000256" key="5">
    <source>
        <dbReference type="ARBA" id="ARBA00022777"/>
    </source>
</evidence>
<evidence type="ECO:0000313" key="10">
    <source>
        <dbReference type="EMBL" id="EPS32180.1"/>
    </source>
</evidence>
<gene>
    <name evidence="10" type="ORF">PDE_07140</name>
</gene>
<dbReference type="GO" id="GO:0005886">
    <property type="term" value="C:plasma membrane"/>
    <property type="evidence" value="ECO:0007669"/>
    <property type="project" value="TreeGrafter"/>
</dbReference>
<dbReference type="InterPro" id="IPR003594">
    <property type="entry name" value="HATPase_dom"/>
</dbReference>
<evidence type="ECO:0000256" key="7">
    <source>
        <dbReference type="SAM" id="MobiDB-lite"/>
    </source>
</evidence>
<keyword evidence="11" id="KW-1185">Reference proteome</keyword>
<dbReference type="HOGENOM" id="CLU_012737_0_0_1"/>
<dbReference type="STRING" id="933388.S7ZNC1"/>
<protein>
    <recommendedName>
        <fullName evidence="2">histidine kinase</fullName>
        <ecNumber evidence="2">2.7.13.3</ecNumber>
    </recommendedName>
</protein>
<dbReference type="Gene3D" id="3.40.50.2300">
    <property type="match status" value="1"/>
</dbReference>
<dbReference type="InterPro" id="IPR036890">
    <property type="entry name" value="HATPase_C_sf"/>
</dbReference>
<dbReference type="InterPro" id="IPR001789">
    <property type="entry name" value="Sig_transdc_resp-reg_receiver"/>
</dbReference>
<dbReference type="CDD" id="cd00075">
    <property type="entry name" value="HATPase"/>
    <property type="match status" value="1"/>
</dbReference>
<dbReference type="PROSITE" id="PS50110">
    <property type="entry name" value="RESPONSE_REGULATORY"/>
    <property type="match status" value="1"/>
</dbReference>
<feature type="region of interest" description="Disordered" evidence="7">
    <location>
        <begin position="776"/>
        <end position="810"/>
    </location>
</feature>
<evidence type="ECO:0000256" key="3">
    <source>
        <dbReference type="ARBA" id="ARBA00022553"/>
    </source>
</evidence>
<proteinExistence type="predicted"/>
<reference evidence="10 11" key="1">
    <citation type="journal article" date="2013" name="PLoS ONE">
        <title>Genomic and secretomic analyses reveal unique features of the lignocellulolytic enzyme system of Penicillium decumbens.</title>
        <authorList>
            <person name="Liu G."/>
            <person name="Zhang L."/>
            <person name="Wei X."/>
            <person name="Zou G."/>
            <person name="Qin Y."/>
            <person name="Ma L."/>
            <person name="Li J."/>
            <person name="Zheng H."/>
            <person name="Wang S."/>
            <person name="Wang C."/>
            <person name="Xun L."/>
            <person name="Zhao G.-P."/>
            <person name="Zhou Z."/>
            <person name="Qu Y."/>
        </authorList>
    </citation>
    <scope>NUCLEOTIDE SEQUENCE [LARGE SCALE GENOMIC DNA]</scope>
    <source>
        <strain evidence="11">114-2 / CGMCC 5302</strain>
    </source>
</reference>
<evidence type="ECO:0000259" key="8">
    <source>
        <dbReference type="PROSITE" id="PS50109"/>
    </source>
</evidence>
<dbReference type="InterPro" id="IPR011006">
    <property type="entry name" value="CheY-like_superfamily"/>
</dbReference>
<evidence type="ECO:0000256" key="6">
    <source>
        <dbReference type="PROSITE-ProRule" id="PRU00169"/>
    </source>
</evidence>
<dbReference type="Proteomes" id="UP000019376">
    <property type="component" value="Unassembled WGS sequence"/>
</dbReference>
<keyword evidence="3 6" id="KW-0597">Phosphoprotein</keyword>
<evidence type="ECO:0000256" key="1">
    <source>
        <dbReference type="ARBA" id="ARBA00000085"/>
    </source>
</evidence>
<dbReference type="EC" id="2.7.13.3" evidence="2"/>
<dbReference type="SUPFAM" id="SSF55781">
    <property type="entry name" value="GAF domain-like"/>
    <property type="match status" value="1"/>
</dbReference>
<dbReference type="SMART" id="SM00448">
    <property type="entry name" value="REC"/>
    <property type="match status" value="1"/>
</dbReference>
<dbReference type="CDD" id="cd00082">
    <property type="entry name" value="HisKA"/>
    <property type="match status" value="1"/>
</dbReference>
<feature type="modified residue" description="4-aspartylphosphate" evidence="6">
    <location>
        <position position="915"/>
    </location>
</feature>
<dbReference type="EMBL" id="KB644414">
    <property type="protein sequence ID" value="EPS32180.1"/>
    <property type="molecule type" value="Genomic_DNA"/>
</dbReference>
<keyword evidence="5" id="KW-0418">Kinase</keyword>
<name>S7ZNC1_PENO1</name>
<sequence>MAFFPKADGTILRPAGSVVPPRPSRQTTVGPIYDLVNYENPIKPWSSDVEKTFYTKESTNLVTPIPEKPPTFSHRYLRAFLAENERLRLSVLWYYTRGILEEDELLAGLQEKAQLAQESTEWEFAVVGILDINVYSRLATVGLELGNLPRGETICAHTVTQPPGNVFLLPSLMEDWRFQKCPYLEDGKLHAYAGVPLRFKTESGPTVSLGSLCVASGQSREPLTKAEHQILVRLGDWIVADLVQCTRARRQRDRLRMSELLAQAQRQMDMNKTVSTAPIIDILRQVYPGAEIRVHPSRVTHVEFGGLDPISVEELEKGVWENTKYLDDFIANLNHLPTPTNQPARIISAPCDGVSGPCLLLVAINDFHHVFDDADAWFVQACAGVLSQMWRKSLLAEAMIAKEKFLRAFSHQLRTPIHGILGSVELLTEELKSRSLLGDSISTSAVEPVTASERNHGEPSTYLDIIKMAGRDLTAIIDNLIMLNKWSDIAMAERIYKMHTFDELETEVANEIARFTSGDSRYTCSVFLDRKSQDEHLVKFFTDIAVLRDTLLPLVINALQHSPSGVVSITTSLSTDTKQLVVDIEDNGSGIPASDHERIFEAYEKVDSHSAGAGLGLTLASKFASLIDGSIELVSSEVGRGSHFRATFDQIHCGSVDSVPQPLAKSLGDMPLRFYQLLSDSDLCLADRFTSFLLHNGFSRSESPQNCLIVFEAEVDMDRHLKKLGQIDHDQVAICLVPEKRSPQRTERNVVYIRGPFRVSAYRAALQTALKYHQSRATHPRPPTLSQSKQLHNIPLTSREETKNTTETGSSLVTLNQPSHSVLDTAQPHLNEAYLENPITLSSLTLSSPRSTSHPMTLIVDDNFVNLRIMESYCSKRKLPYLSAVNGRQAVEIYTKHQTQQSSGLGPQIEMIFMDLQMPVCGGIEATRQIRQLESSNNWIKSAVFVMTGQDSPSDREATELAGVDEYFVKPVIVKQLDLIVKKHFPAFAGS</sequence>
<dbReference type="PANTHER" id="PTHR43047">
    <property type="entry name" value="TWO-COMPONENT HISTIDINE PROTEIN KINASE"/>
    <property type="match status" value="1"/>
</dbReference>
<dbReference type="SMART" id="SM00387">
    <property type="entry name" value="HATPase_c"/>
    <property type="match status" value="1"/>
</dbReference>
<dbReference type="PROSITE" id="PS50109">
    <property type="entry name" value="HIS_KIN"/>
    <property type="match status" value="1"/>
</dbReference>
<dbReference type="SUPFAM" id="SSF55874">
    <property type="entry name" value="ATPase domain of HSP90 chaperone/DNA topoisomerase II/histidine kinase"/>
    <property type="match status" value="1"/>
</dbReference>
<dbReference type="InterPro" id="IPR036097">
    <property type="entry name" value="HisK_dim/P_sf"/>
</dbReference>
<keyword evidence="4" id="KW-0808">Transferase</keyword>
<dbReference type="SUPFAM" id="SSF52172">
    <property type="entry name" value="CheY-like"/>
    <property type="match status" value="1"/>
</dbReference>
<dbReference type="PRINTS" id="PR00344">
    <property type="entry name" value="BCTRLSENSOR"/>
</dbReference>
<accession>S7ZNC1</accession>
<comment type="catalytic activity">
    <reaction evidence="1">
        <text>ATP + protein L-histidine = ADP + protein N-phospho-L-histidine.</text>
        <dbReference type="EC" id="2.7.13.3"/>
    </reaction>
</comment>
<feature type="domain" description="Response regulatory" evidence="9">
    <location>
        <begin position="856"/>
        <end position="985"/>
    </location>
</feature>
<dbReference type="PANTHER" id="PTHR43047:SF72">
    <property type="entry name" value="OSMOSENSING HISTIDINE PROTEIN KINASE SLN1"/>
    <property type="match status" value="1"/>
</dbReference>
<evidence type="ECO:0000313" key="11">
    <source>
        <dbReference type="Proteomes" id="UP000019376"/>
    </source>
</evidence>
<evidence type="ECO:0000256" key="2">
    <source>
        <dbReference type="ARBA" id="ARBA00012438"/>
    </source>
</evidence>
<organism evidence="10 11">
    <name type="scientific">Penicillium oxalicum (strain 114-2 / CGMCC 5302)</name>
    <name type="common">Penicillium decumbens</name>
    <dbReference type="NCBI Taxonomy" id="933388"/>
    <lineage>
        <taxon>Eukaryota</taxon>
        <taxon>Fungi</taxon>
        <taxon>Dikarya</taxon>
        <taxon>Ascomycota</taxon>
        <taxon>Pezizomycotina</taxon>
        <taxon>Eurotiomycetes</taxon>
        <taxon>Eurotiomycetidae</taxon>
        <taxon>Eurotiales</taxon>
        <taxon>Aspergillaceae</taxon>
        <taxon>Penicillium</taxon>
    </lineage>
</organism>
<dbReference type="AlphaFoldDB" id="S7ZNC1"/>
<dbReference type="GO" id="GO:0000155">
    <property type="term" value="F:phosphorelay sensor kinase activity"/>
    <property type="evidence" value="ECO:0007669"/>
    <property type="project" value="InterPro"/>
</dbReference>
<dbReference type="SUPFAM" id="SSF47384">
    <property type="entry name" value="Homodimeric domain of signal transducing histidine kinase"/>
    <property type="match status" value="1"/>
</dbReference>